<feature type="active site" evidence="4">
    <location>
        <position position="18"/>
    </location>
</feature>
<dbReference type="AlphaFoldDB" id="A0A1F5VMA2"/>
<keyword evidence="4" id="KW-0378">Hydrolase</keyword>
<dbReference type="Proteomes" id="UP000178943">
    <property type="component" value="Unassembled WGS sequence"/>
</dbReference>
<dbReference type="Pfam" id="PF00708">
    <property type="entry name" value="Acylphosphatase"/>
    <property type="match status" value="1"/>
</dbReference>
<evidence type="ECO:0000313" key="8">
    <source>
        <dbReference type="Proteomes" id="UP000178943"/>
    </source>
</evidence>
<comment type="similarity">
    <text evidence="1 5">Belongs to the acylphosphatase family.</text>
</comment>
<dbReference type="Gene3D" id="3.30.70.100">
    <property type="match status" value="1"/>
</dbReference>
<protein>
    <recommendedName>
        <fullName evidence="2 4">acylphosphatase</fullName>
        <ecNumber evidence="2 4">3.6.1.7</ecNumber>
    </recommendedName>
</protein>
<comment type="catalytic activity">
    <reaction evidence="3 4">
        <text>an acyl phosphate + H2O = a carboxylate + phosphate + H(+)</text>
        <dbReference type="Rhea" id="RHEA:14965"/>
        <dbReference type="ChEBI" id="CHEBI:15377"/>
        <dbReference type="ChEBI" id="CHEBI:15378"/>
        <dbReference type="ChEBI" id="CHEBI:29067"/>
        <dbReference type="ChEBI" id="CHEBI:43474"/>
        <dbReference type="ChEBI" id="CHEBI:59918"/>
        <dbReference type="EC" id="3.6.1.7"/>
    </reaction>
</comment>
<evidence type="ECO:0000313" key="7">
    <source>
        <dbReference type="EMBL" id="OGF64555.1"/>
    </source>
</evidence>
<dbReference type="STRING" id="1817863.A2Y62_06890"/>
<comment type="caution">
    <text evidence="7">The sequence shown here is derived from an EMBL/GenBank/DDBJ whole genome shotgun (WGS) entry which is preliminary data.</text>
</comment>
<organism evidence="7 8">
    <name type="scientific">Candidatus Fischerbacteria bacterium RBG_13_37_8</name>
    <dbReference type="NCBI Taxonomy" id="1817863"/>
    <lineage>
        <taxon>Bacteria</taxon>
        <taxon>Candidatus Fischeribacteriota</taxon>
    </lineage>
</organism>
<evidence type="ECO:0000256" key="1">
    <source>
        <dbReference type="ARBA" id="ARBA00005614"/>
    </source>
</evidence>
<evidence type="ECO:0000256" key="2">
    <source>
        <dbReference type="ARBA" id="ARBA00012150"/>
    </source>
</evidence>
<dbReference type="PROSITE" id="PS51160">
    <property type="entry name" value="ACYLPHOSPHATASE_3"/>
    <property type="match status" value="1"/>
</dbReference>
<dbReference type="GO" id="GO:0003998">
    <property type="term" value="F:acylphosphatase activity"/>
    <property type="evidence" value="ECO:0007669"/>
    <property type="project" value="UniProtKB-EC"/>
</dbReference>
<dbReference type="InterPro" id="IPR001792">
    <property type="entry name" value="Acylphosphatase-like_dom"/>
</dbReference>
<dbReference type="EMBL" id="MFGW01000136">
    <property type="protein sequence ID" value="OGF64555.1"/>
    <property type="molecule type" value="Genomic_DNA"/>
</dbReference>
<dbReference type="PANTHER" id="PTHR47268">
    <property type="entry name" value="ACYLPHOSPHATASE"/>
    <property type="match status" value="1"/>
</dbReference>
<gene>
    <name evidence="7" type="ORF">A2Y62_06890</name>
</gene>
<evidence type="ECO:0000256" key="3">
    <source>
        <dbReference type="ARBA" id="ARBA00047645"/>
    </source>
</evidence>
<name>A0A1F5VMA2_9BACT</name>
<evidence type="ECO:0000256" key="5">
    <source>
        <dbReference type="RuleBase" id="RU004168"/>
    </source>
</evidence>
<dbReference type="InterPro" id="IPR036046">
    <property type="entry name" value="Acylphosphatase-like_dom_sf"/>
</dbReference>
<evidence type="ECO:0000256" key="4">
    <source>
        <dbReference type="PROSITE-ProRule" id="PRU00520"/>
    </source>
</evidence>
<reference evidence="7 8" key="1">
    <citation type="journal article" date="2016" name="Nat. Commun.">
        <title>Thousands of microbial genomes shed light on interconnected biogeochemical processes in an aquifer system.</title>
        <authorList>
            <person name="Anantharaman K."/>
            <person name="Brown C.T."/>
            <person name="Hug L.A."/>
            <person name="Sharon I."/>
            <person name="Castelle C.J."/>
            <person name="Probst A.J."/>
            <person name="Thomas B.C."/>
            <person name="Singh A."/>
            <person name="Wilkins M.J."/>
            <person name="Karaoz U."/>
            <person name="Brodie E.L."/>
            <person name="Williams K.H."/>
            <person name="Hubbard S.S."/>
            <person name="Banfield J.F."/>
        </authorList>
    </citation>
    <scope>NUCLEOTIDE SEQUENCE [LARGE SCALE GENOMIC DNA]</scope>
</reference>
<feature type="domain" description="Acylphosphatase-like" evidence="6">
    <location>
        <begin position="3"/>
        <end position="89"/>
    </location>
</feature>
<dbReference type="SUPFAM" id="SSF54975">
    <property type="entry name" value="Acylphosphatase/BLUF domain-like"/>
    <property type="match status" value="1"/>
</dbReference>
<sequence length="89" mass="10189">MKAKHYFVSGIVQGVGYRYFVNRVARNLGIKGYVKNLWDGRVEVFAEAEETLLHQLEEKLQLGPSGADVDNVEVIEENLHGYQDFQITF</sequence>
<accession>A0A1F5VMA2</accession>
<evidence type="ECO:0000259" key="6">
    <source>
        <dbReference type="PROSITE" id="PS51160"/>
    </source>
</evidence>
<dbReference type="InterPro" id="IPR020456">
    <property type="entry name" value="Acylphosphatase"/>
</dbReference>
<dbReference type="PANTHER" id="PTHR47268:SF4">
    <property type="entry name" value="ACYLPHOSPHATASE"/>
    <property type="match status" value="1"/>
</dbReference>
<dbReference type="EC" id="3.6.1.7" evidence="2 4"/>
<feature type="active site" evidence="4">
    <location>
        <position position="36"/>
    </location>
</feature>
<proteinExistence type="inferred from homology"/>